<dbReference type="Gene3D" id="2.30.29.170">
    <property type="match status" value="3"/>
</dbReference>
<dbReference type="Pfam" id="PF06565">
    <property type="entry name" value="DM10_dom"/>
    <property type="match status" value="3"/>
</dbReference>
<feature type="domain" description="DM10" evidence="7">
    <location>
        <begin position="89"/>
        <end position="194"/>
    </location>
</feature>
<keyword evidence="3" id="KW-0677">Repeat</keyword>
<evidence type="ECO:0000256" key="6">
    <source>
        <dbReference type="SAM" id="MobiDB-lite"/>
    </source>
</evidence>
<dbReference type="SMART" id="SM00676">
    <property type="entry name" value="DM10"/>
    <property type="match status" value="3"/>
</dbReference>
<evidence type="ECO:0000256" key="1">
    <source>
        <dbReference type="ARBA" id="ARBA00004430"/>
    </source>
</evidence>
<dbReference type="FunFam" id="2.30.29.170:FF:000004">
    <property type="entry name" value="EF-hand domain containing 2"/>
    <property type="match status" value="1"/>
</dbReference>
<evidence type="ECO:0000259" key="7">
    <source>
        <dbReference type="PROSITE" id="PS51336"/>
    </source>
</evidence>
<proteinExistence type="predicted"/>
<evidence type="ECO:0000256" key="4">
    <source>
        <dbReference type="ARBA" id="ARBA00023212"/>
    </source>
</evidence>
<dbReference type="InterPro" id="IPR006602">
    <property type="entry name" value="DM10_dom"/>
</dbReference>
<feature type="compositionally biased region" description="Polar residues" evidence="6">
    <location>
        <begin position="367"/>
        <end position="388"/>
    </location>
</feature>
<feature type="region of interest" description="Disordered" evidence="6">
    <location>
        <begin position="367"/>
        <end position="390"/>
    </location>
</feature>
<dbReference type="GO" id="GO:0060285">
    <property type="term" value="P:cilium-dependent cell motility"/>
    <property type="evidence" value="ECO:0007669"/>
    <property type="project" value="TreeGrafter"/>
</dbReference>
<dbReference type="GO" id="GO:0043014">
    <property type="term" value="F:alpha-tubulin binding"/>
    <property type="evidence" value="ECO:0007669"/>
    <property type="project" value="TreeGrafter"/>
</dbReference>
<organism evidence="8 9">
    <name type="scientific">Microctonus hyperodae</name>
    <name type="common">Parasitoid wasp</name>
    <dbReference type="NCBI Taxonomy" id="165561"/>
    <lineage>
        <taxon>Eukaryota</taxon>
        <taxon>Metazoa</taxon>
        <taxon>Ecdysozoa</taxon>
        <taxon>Arthropoda</taxon>
        <taxon>Hexapoda</taxon>
        <taxon>Insecta</taxon>
        <taxon>Pterygota</taxon>
        <taxon>Neoptera</taxon>
        <taxon>Endopterygota</taxon>
        <taxon>Hymenoptera</taxon>
        <taxon>Apocrita</taxon>
        <taxon>Ichneumonoidea</taxon>
        <taxon>Braconidae</taxon>
        <taxon>Euphorinae</taxon>
        <taxon>Microctonus</taxon>
    </lineage>
</organism>
<keyword evidence="4" id="KW-0206">Cytoskeleton</keyword>
<dbReference type="AlphaFoldDB" id="A0AA39G2W4"/>
<dbReference type="GO" id="GO:0072686">
    <property type="term" value="C:mitotic spindle"/>
    <property type="evidence" value="ECO:0007669"/>
    <property type="project" value="TreeGrafter"/>
</dbReference>
<dbReference type="PANTHER" id="PTHR12086">
    <property type="entry name" value="EF-HAND DOMAIN C-TERMINAL CONTAINING PROTEIN"/>
    <property type="match status" value="1"/>
</dbReference>
<dbReference type="GO" id="GO:0005930">
    <property type="term" value="C:axoneme"/>
    <property type="evidence" value="ECO:0007669"/>
    <property type="project" value="UniProtKB-SubCell"/>
</dbReference>
<evidence type="ECO:0000256" key="3">
    <source>
        <dbReference type="ARBA" id="ARBA00022737"/>
    </source>
</evidence>
<feature type="domain" description="DM10" evidence="7">
    <location>
        <begin position="405"/>
        <end position="520"/>
    </location>
</feature>
<comment type="caution">
    <text evidence="8">The sequence shown here is derived from an EMBL/GenBank/DDBJ whole genome shotgun (WGS) entry which is preliminary data.</text>
</comment>
<dbReference type="GO" id="GO:0000281">
    <property type="term" value="P:mitotic cytokinesis"/>
    <property type="evidence" value="ECO:0007669"/>
    <property type="project" value="TreeGrafter"/>
</dbReference>
<keyword evidence="9" id="KW-1185">Reference proteome</keyword>
<feature type="domain" description="DM10" evidence="7">
    <location>
        <begin position="244"/>
        <end position="356"/>
    </location>
</feature>
<evidence type="ECO:0000256" key="5">
    <source>
        <dbReference type="ARBA" id="ARBA00023273"/>
    </source>
</evidence>
<dbReference type="Proteomes" id="UP001168972">
    <property type="component" value="Unassembled WGS sequence"/>
</dbReference>
<reference evidence="8" key="1">
    <citation type="journal article" date="2023" name="bioRxiv">
        <title>Scaffold-level genome assemblies of two parasitoid biocontrol wasps reveal the parthenogenesis mechanism and an associated novel virus.</title>
        <authorList>
            <person name="Inwood S."/>
            <person name="Skelly J."/>
            <person name="Guhlin J."/>
            <person name="Harrop T."/>
            <person name="Goldson S."/>
            <person name="Dearden P."/>
        </authorList>
    </citation>
    <scope>NUCLEOTIDE SEQUENCE</scope>
    <source>
        <strain evidence="8">Lincoln</strain>
        <tissue evidence="8">Whole body</tissue>
    </source>
</reference>
<dbReference type="GO" id="GO:0007052">
    <property type="term" value="P:mitotic spindle organization"/>
    <property type="evidence" value="ECO:0007669"/>
    <property type="project" value="TreeGrafter"/>
</dbReference>
<gene>
    <name evidence="8" type="ORF">PV327_005999</name>
</gene>
<keyword evidence="5" id="KW-0966">Cell projection</keyword>
<name>A0AA39G2W4_MICHY</name>
<evidence type="ECO:0000313" key="8">
    <source>
        <dbReference type="EMBL" id="KAK0180348.1"/>
    </source>
</evidence>
<evidence type="ECO:0000313" key="9">
    <source>
        <dbReference type="Proteomes" id="UP001168972"/>
    </source>
</evidence>
<dbReference type="EMBL" id="JAQQBR010000003">
    <property type="protein sequence ID" value="KAK0180348.1"/>
    <property type="molecule type" value="Genomic_DNA"/>
</dbReference>
<dbReference type="PANTHER" id="PTHR12086:SF9">
    <property type="entry name" value="EF-HAND DOMAIN-CONTAINING PROTEIN 1"/>
    <property type="match status" value="1"/>
</dbReference>
<protein>
    <recommendedName>
        <fullName evidence="7">DM10 domain-containing protein</fullName>
    </recommendedName>
</protein>
<reference evidence="8" key="2">
    <citation type="submission" date="2023-03" db="EMBL/GenBank/DDBJ databases">
        <authorList>
            <person name="Inwood S.N."/>
            <person name="Skelly J.G."/>
            <person name="Guhlin J."/>
            <person name="Harrop T.W.R."/>
            <person name="Goldson S.G."/>
            <person name="Dearden P.K."/>
        </authorList>
    </citation>
    <scope>NUCLEOTIDE SEQUENCE</scope>
    <source>
        <strain evidence="8">Lincoln</strain>
        <tissue evidence="8">Whole body</tissue>
    </source>
</reference>
<comment type="subcellular location">
    <subcellularLocation>
        <location evidence="1">Cytoplasm</location>
        <location evidence="1">Cytoskeleton</location>
        <location evidence="1">Cilium axoneme</location>
    </subcellularLocation>
</comment>
<keyword evidence="2" id="KW-0963">Cytoplasm</keyword>
<sequence length="615" mass="71360">MEDLPLIPGYSFRDCVVRDHKIKHKLKYSDGCRAVCDSNIGLGRRPVDSSSSAYAQENPEEVVYDPTLTYGRVKHYPYRPVIPHYVLYAQKCLKFNAYFRENVFNSPSEYHRIRHVNIIYFLEDDTICVVEPPVDNAGLVQGKLVSRAKIPKNKNGKFYHWKDLNVGIDIVIYGVVYHTVNCDEFTSEFLRSQGIDLGAKELPPPDSYIQDRLEKAAASQTAFAASKRAQLRSQDIRRKMLEYNGMVLTFEAIWNDDFYQVMYFLVDDTIMVKEIANSNDGKDPHRVLLKRMKVPKNWADLPITFPSIYLERSDEEVVEYYAPIDLLIGQTILIYGRRFFLYNCDGFTRKYYSKMLNIEQPSQMLPPNLEPLSNRNVNNQTRPRTSLAQGDGRKKEVVIRNIFSHPYKLRYLASMVALYPEDEGRNFVFEYNLSDGKLKINEIGKRNSGHRAGCFLSFMHVPKPKKQSVGDNCGFDNTDDDINYYTPEDFFIGAHINVFNHRFIIEGADIFVFQYIHANPEKFSPALIENMNNYFMKKEMIKDDNPIEQQEQKNQEVMKEPILPAQPRVDSPICVRKAEPNLPYKEICKLNEEIKNERASSSRQITWADQNCVYS</sequence>
<dbReference type="InterPro" id="IPR040193">
    <property type="entry name" value="EFHC1/EFHC2/EFHB"/>
</dbReference>
<evidence type="ECO:0000256" key="2">
    <source>
        <dbReference type="ARBA" id="ARBA00022490"/>
    </source>
</evidence>
<dbReference type="PROSITE" id="PS51336">
    <property type="entry name" value="DM10"/>
    <property type="match status" value="3"/>
</dbReference>
<accession>A0AA39G2W4</accession>